<protein>
    <recommendedName>
        <fullName evidence="3">SPOR domain-containing protein</fullName>
    </recommendedName>
</protein>
<reference evidence="1" key="1">
    <citation type="submission" date="2021-12" db="EMBL/GenBank/DDBJ databases">
        <authorList>
            <person name="Rodrigo-Torres L."/>
            <person name="Arahal R. D."/>
            <person name="Lucena T."/>
        </authorList>
    </citation>
    <scope>NUCLEOTIDE SEQUENCE</scope>
    <source>
        <strain evidence="1">CECT 8226</strain>
    </source>
</reference>
<organism evidence="1 2">
    <name type="scientific">Vibrio hippocampi</name>
    <dbReference type="NCBI Taxonomy" id="654686"/>
    <lineage>
        <taxon>Bacteria</taxon>
        <taxon>Pseudomonadati</taxon>
        <taxon>Pseudomonadota</taxon>
        <taxon>Gammaproteobacteria</taxon>
        <taxon>Vibrionales</taxon>
        <taxon>Vibrionaceae</taxon>
        <taxon>Vibrio</taxon>
    </lineage>
</organism>
<sequence>MGLIINRSDKLIVLVFVFLLLPSMALACEIEKGDIVALYSPSCPINTASSRSAKPVFIQFKFSGKSLIRVAKELEYVHQRLNVGVAAQAVATQKVGKGYRLLLGPIQSKEVAHFTQGLKSLGYDSTLLRTVPQSRTADVLPSPPVAETSPPVITPPLPVTPPVDLEHTYVKVLGEIEGRKLLAMMDSDAKLIRTTYPNALSICTKLGKAVTIASQDEYVALLSSDQALFMLGEGIIIPFWLNETWVVTRLERQVQKLRATTRVHYGVVCSVAVQ</sequence>
<name>A0ABM8ZML3_9VIBR</name>
<dbReference type="RefSeq" id="WP_237486341.1">
    <property type="nucleotide sequence ID" value="NZ_CAKLCM010000003.1"/>
</dbReference>
<comment type="caution">
    <text evidence="1">The sequence shown here is derived from an EMBL/GenBank/DDBJ whole genome shotgun (WGS) entry which is preliminary data.</text>
</comment>
<accession>A0ABM8ZML3</accession>
<dbReference type="EMBL" id="CAKLCM010000003">
    <property type="protein sequence ID" value="CAH0529779.1"/>
    <property type="molecule type" value="Genomic_DNA"/>
</dbReference>
<evidence type="ECO:0008006" key="3">
    <source>
        <dbReference type="Google" id="ProtNLM"/>
    </source>
</evidence>
<keyword evidence="2" id="KW-1185">Reference proteome</keyword>
<gene>
    <name evidence="1" type="ORF">VHP8226_03535</name>
</gene>
<evidence type="ECO:0000313" key="2">
    <source>
        <dbReference type="Proteomes" id="UP000838160"/>
    </source>
</evidence>
<proteinExistence type="predicted"/>
<dbReference type="PROSITE" id="PS51257">
    <property type="entry name" value="PROKAR_LIPOPROTEIN"/>
    <property type="match status" value="1"/>
</dbReference>
<evidence type="ECO:0000313" key="1">
    <source>
        <dbReference type="EMBL" id="CAH0529779.1"/>
    </source>
</evidence>
<dbReference type="Proteomes" id="UP000838160">
    <property type="component" value="Unassembled WGS sequence"/>
</dbReference>